<feature type="transmembrane region" description="Helical" evidence="7">
    <location>
        <begin position="153"/>
        <end position="174"/>
    </location>
</feature>
<reference evidence="9 10" key="1">
    <citation type="submission" date="2020-10" db="EMBL/GenBank/DDBJ databases">
        <title>Ca. Dormibacterota MAGs.</title>
        <authorList>
            <person name="Montgomery K."/>
        </authorList>
    </citation>
    <scope>NUCLEOTIDE SEQUENCE [LARGE SCALE GENOMIC DNA]</scope>
    <source>
        <strain evidence="9">SC8811_S16_3</strain>
    </source>
</reference>
<dbReference type="PANTHER" id="PTHR30576:SF0">
    <property type="entry name" value="UNDECAPRENYL-PHOSPHATE N-ACETYLGALACTOSAMINYL 1-PHOSPHATE TRANSFERASE-RELATED"/>
    <property type="match status" value="1"/>
</dbReference>
<feature type="transmembrane region" description="Helical" evidence="7">
    <location>
        <begin position="180"/>
        <end position="201"/>
    </location>
</feature>
<comment type="similarity">
    <text evidence="2">Belongs to the bacterial sugar transferase family.</text>
</comment>
<keyword evidence="4 7" id="KW-1133">Transmembrane helix</keyword>
<evidence type="ECO:0000313" key="10">
    <source>
        <dbReference type="Proteomes" id="UP000620075"/>
    </source>
</evidence>
<evidence type="ECO:0000256" key="4">
    <source>
        <dbReference type="ARBA" id="ARBA00022989"/>
    </source>
</evidence>
<proteinExistence type="inferred from homology"/>
<dbReference type="RefSeq" id="WP_338180091.1">
    <property type="nucleotide sequence ID" value="NZ_JAEKNQ010000040.1"/>
</dbReference>
<comment type="caution">
    <text evidence="9">The sequence shown here is derived from an EMBL/GenBank/DDBJ whole genome shotgun (WGS) entry which is preliminary data.</text>
</comment>
<feature type="region of interest" description="Disordered" evidence="6">
    <location>
        <begin position="647"/>
        <end position="667"/>
    </location>
</feature>
<dbReference type="EMBL" id="JAEKNQ010000040">
    <property type="protein sequence ID" value="MBJ7603681.1"/>
    <property type="molecule type" value="Genomic_DNA"/>
</dbReference>
<dbReference type="GO" id="GO:0016780">
    <property type="term" value="F:phosphotransferase activity, for other substituted phosphate groups"/>
    <property type="evidence" value="ECO:0007669"/>
    <property type="project" value="TreeGrafter"/>
</dbReference>
<dbReference type="Pfam" id="PF01943">
    <property type="entry name" value="Polysacc_synt"/>
    <property type="match status" value="1"/>
</dbReference>
<evidence type="ECO:0000259" key="8">
    <source>
        <dbReference type="Pfam" id="PF02397"/>
    </source>
</evidence>
<protein>
    <submittedName>
        <fullName evidence="9">Sugar transferase</fullName>
    </submittedName>
</protein>
<organism evidence="9 10">
    <name type="scientific">Candidatus Dormiibacter inghamiae</name>
    <dbReference type="NCBI Taxonomy" id="3127013"/>
    <lineage>
        <taxon>Bacteria</taxon>
        <taxon>Bacillati</taxon>
        <taxon>Candidatus Dormiibacterota</taxon>
        <taxon>Candidatus Dormibacteria</taxon>
        <taxon>Candidatus Dormibacterales</taxon>
        <taxon>Candidatus Dormibacteraceae</taxon>
        <taxon>Candidatus Dormiibacter</taxon>
    </lineage>
</organism>
<dbReference type="Proteomes" id="UP000620075">
    <property type="component" value="Unassembled WGS sequence"/>
</dbReference>
<dbReference type="InterPro" id="IPR002797">
    <property type="entry name" value="Polysacc_synth"/>
</dbReference>
<dbReference type="PANTHER" id="PTHR30576">
    <property type="entry name" value="COLANIC BIOSYNTHESIS UDP-GLUCOSE LIPID CARRIER TRANSFERASE"/>
    <property type="match status" value="1"/>
</dbReference>
<feature type="transmembrane region" description="Helical" evidence="7">
    <location>
        <begin position="122"/>
        <end position="141"/>
    </location>
</feature>
<feature type="transmembrane region" description="Helical" evidence="7">
    <location>
        <begin position="20"/>
        <end position="45"/>
    </location>
</feature>
<feature type="transmembrane region" description="Helical" evidence="7">
    <location>
        <begin position="57"/>
        <end position="79"/>
    </location>
</feature>
<sequence length="667" mass="71731">MSLVSRVVGRSWQLRRSPFVGNLIALGGSLASVAVATLLVARVGGPYGVGQYALLRILPWLVAIIVSSGLPYAISYFLAGPTRGDRRVPSTILAMTLLASVTAMAVWAVASPLLRPLFFRDLSTVLVAWAGLKVGSRLVVITAKAASQGSDDLAGSNVGILLEELSFLPIYLVLTMLHGGYGAIIGSLVLADVFTGAVVWLRLARRGFFRGLGRPSLELGRRIAAFGFRSQIGNMMTLLNLRLDFVLVDILVGTAALGTYSIASKYAELVRLPPIAANWVLYPRFAKDDPAKAVHRAKRMIFRLGLLTAFSCLPLLPASGLIIPRLYGHSFEGAILPAQILFLGLMGEGVGAVINAFLYGRGRPGLASIASGSALVVTLVLDLLLIPRLGSVGAAITSSIAYLTTDALLVAFFLLVSRPGRLLPKLEPIFPDLPALPPSRLRRALDIAVAAAVLLVSWPLLVLLAMAVRISARGSAIFKQERVGEGGVPFICYKFRSMRPVLGGPGVTAAGDPRITRLGRILRASSLDELPQLLNVLQGDMTLVGPRPESIELARRYPPGLREIFAYRPGLTGLTQVHMRENLPPGLEDVERHYLEEMVPWRVAMDLEYLDDPSLGRTIGVMAETVDHVIEHGRVRLGHERYRFRGEPVNGQRSAAVSGGSQGRATP</sequence>
<evidence type="ECO:0000256" key="5">
    <source>
        <dbReference type="ARBA" id="ARBA00023136"/>
    </source>
</evidence>
<keyword evidence="9" id="KW-0808">Transferase</keyword>
<dbReference type="GO" id="GO:0016020">
    <property type="term" value="C:membrane"/>
    <property type="evidence" value="ECO:0007669"/>
    <property type="project" value="UniProtKB-SubCell"/>
</dbReference>
<evidence type="ECO:0000256" key="3">
    <source>
        <dbReference type="ARBA" id="ARBA00022692"/>
    </source>
</evidence>
<evidence type="ECO:0000256" key="2">
    <source>
        <dbReference type="ARBA" id="ARBA00006464"/>
    </source>
</evidence>
<feature type="transmembrane region" description="Helical" evidence="7">
    <location>
        <begin position="366"/>
        <end position="386"/>
    </location>
</feature>
<dbReference type="InterPro" id="IPR003362">
    <property type="entry name" value="Bact_transf"/>
</dbReference>
<accession>A0A934NCN6</accession>
<feature type="domain" description="Bacterial sugar transferase" evidence="8">
    <location>
        <begin position="442"/>
        <end position="630"/>
    </location>
</feature>
<feature type="transmembrane region" description="Helical" evidence="7">
    <location>
        <begin position="392"/>
        <end position="416"/>
    </location>
</feature>
<comment type="subcellular location">
    <subcellularLocation>
        <location evidence="1">Membrane</location>
        <topology evidence="1">Multi-pass membrane protein</topology>
    </subcellularLocation>
</comment>
<dbReference type="AlphaFoldDB" id="A0A934NCN6"/>
<feature type="transmembrane region" description="Helical" evidence="7">
    <location>
        <begin position="91"/>
        <end position="110"/>
    </location>
</feature>
<feature type="transmembrane region" description="Helical" evidence="7">
    <location>
        <begin position="301"/>
        <end position="323"/>
    </location>
</feature>
<keyword evidence="5 7" id="KW-0472">Membrane</keyword>
<dbReference type="Pfam" id="PF02397">
    <property type="entry name" value="Bac_transf"/>
    <property type="match status" value="1"/>
</dbReference>
<evidence type="ECO:0000256" key="6">
    <source>
        <dbReference type="SAM" id="MobiDB-lite"/>
    </source>
</evidence>
<feature type="transmembrane region" description="Helical" evidence="7">
    <location>
        <begin position="447"/>
        <end position="468"/>
    </location>
</feature>
<evidence type="ECO:0000313" key="9">
    <source>
        <dbReference type="EMBL" id="MBJ7603681.1"/>
    </source>
</evidence>
<name>A0A934NCN6_9BACT</name>
<evidence type="ECO:0000256" key="7">
    <source>
        <dbReference type="SAM" id="Phobius"/>
    </source>
</evidence>
<gene>
    <name evidence="9" type="ORF">JF888_10895</name>
</gene>
<keyword evidence="3 7" id="KW-0812">Transmembrane</keyword>
<evidence type="ECO:0000256" key="1">
    <source>
        <dbReference type="ARBA" id="ARBA00004141"/>
    </source>
</evidence>
<feature type="transmembrane region" description="Helical" evidence="7">
    <location>
        <begin position="335"/>
        <end position="359"/>
    </location>
</feature>